<evidence type="ECO:0000259" key="1">
    <source>
        <dbReference type="Pfam" id="PF10073"/>
    </source>
</evidence>
<dbReference type="AlphaFoldDB" id="A0A1M5VBA8"/>
<reference evidence="2 3" key="1">
    <citation type="submission" date="2016-11" db="EMBL/GenBank/DDBJ databases">
        <authorList>
            <person name="Jaros S."/>
            <person name="Januszkiewicz K."/>
            <person name="Wedrychowicz H."/>
        </authorList>
    </citation>
    <scope>NUCLEOTIDE SEQUENCE [LARGE SCALE GENOMIC DNA]</scope>
    <source>
        <strain evidence="2 3">GAS138</strain>
    </source>
</reference>
<gene>
    <name evidence="2" type="ORF">SAMN05443248_5872</name>
</gene>
<evidence type="ECO:0000313" key="2">
    <source>
        <dbReference type="EMBL" id="SHH72505.1"/>
    </source>
</evidence>
<sequence length="121" mass="13730">MSDVTIPGGKIRAFVEWIENLDTEMLELSEQKKEVFAEAKGGGFDVKILKEIIKLRKQDQEERDERESMLDLYMAPWSRQGRRRSPGPHDRIGATTAELAFIRRRSAMNPLKADVPAAGAM</sequence>
<dbReference type="Pfam" id="PF10073">
    <property type="entry name" value="GapR_DNA-bd"/>
    <property type="match status" value="1"/>
</dbReference>
<dbReference type="InterPro" id="IPR046367">
    <property type="entry name" value="GapR-like_DNA-bd"/>
</dbReference>
<protein>
    <submittedName>
        <fullName evidence="2">Uncharacterized conserved protein, UPF0335 family</fullName>
    </submittedName>
</protein>
<accession>A0A1M5VBA8</accession>
<dbReference type="EMBL" id="LT670817">
    <property type="protein sequence ID" value="SHH72505.1"/>
    <property type="molecule type" value="Genomic_DNA"/>
</dbReference>
<dbReference type="GO" id="GO:0003677">
    <property type="term" value="F:DNA binding"/>
    <property type="evidence" value="ECO:0007669"/>
    <property type="project" value="InterPro"/>
</dbReference>
<feature type="domain" description="GapR-like DNA-binding" evidence="1">
    <location>
        <begin position="10"/>
        <end position="75"/>
    </location>
</feature>
<organism evidence="2 3">
    <name type="scientific">Bradyrhizobium erythrophlei</name>
    <dbReference type="NCBI Taxonomy" id="1437360"/>
    <lineage>
        <taxon>Bacteria</taxon>
        <taxon>Pseudomonadati</taxon>
        <taxon>Pseudomonadota</taxon>
        <taxon>Alphaproteobacteria</taxon>
        <taxon>Hyphomicrobiales</taxon>
        <taxon>Nitrobacteraceae</taxon>
        <taxon>Bradyrhizobium</taxon>
    </lineage>
</organism>
<dbReference type="Proteomes" id="UP000189796">
    <property type="component" value="Chromosome I"/>
</dbReference>
<dbReference type="OrthoDB" id="9813793at2"/>
<name>A0A1M5VBA8_9BRAD</name>
<proteinExistence type="predicted"/>
<evidence type="ECO:0000313" key="3">
    <source>
        <dbReference type="Proteomes" id="UP000189796"/>
    </source>
</evidence>